<evidence type="ECO:0000256" key="2">
    <source>
        <dbReference type="ARBA" id="ARBA00022884"/>
    </source>
</evidence>
<keyword evidence="1" id="KW-0820">tRNA-binding</keyword>
<dbReference type="PROSITE" id="PS50886">
    <property type="entry name" value="TRBD"/>
    <property type="match status" value="1"/>
</dbReference>
<evidence type="ECO:0000313" key="4">
    <source>
        <dbReference type="EMBL" id="SVB58090.1"/>
    </source>
</evidence>
<evidence type="ECO:0000259" key="3">
    <source>
        <dbReference type="PROSITE" id="PS50886"/>
    </source>
</evidence>
<dbReference type="InterPro" id="IPR012340">
    <property type="entry name" value="NA-bd_OB-fold"/>
</dbReference>
<proteinExistence type="predicted"/>
<dbReference type="SUPFAM" id="SSF50249">
    <property type="entry name" value="Nucleic acid-binding proteins"/>
    <property type="match status" value="1"/>
</dbReference>
<dbReference type="InterPro" id="IPR002547">
    <property type="entry name" value="tRNA-bd_dom"/>
</dbReference>
<evidence type="ECO:0000256" key="1">
    <source>
        <dbReference type="ARBA" id="ARBA00022555"/>
    </source>
</evidence>
<dbReference type="EMBL" id="UINC01048044">
    <property type="protein sequence ID" value="SVB58090.1"/>
    <property type="molecule type" value="Genomic_DNA"/>
</dbReference>
<dbReference type="NCBIfam" id="NF045760">
    <property type="entry name" value="YtpR"/>
    <property type="match status" value="1"/>
</dbReference>
<dbReference type="AlphaFoldDB" id="A0A382F544"/>
<sequence length="234" mass="26108">MKLTLSWLREHLDTDADIKVIESTLTNIGLEVESIEDRTEELKPFTVAKVINISKHPDADRLKICDVETIKGNFQVVCGAPNAKTGMLGVFAFENTYIPGTKIKLKKTKIRGVESCGMLVSEKEMGLSDEHEGIIEIDQKYKVGDSFSAIYGLDDPIIEINITPNRPDCLSVRGIARDLAASGIGSLKKQEIRKIKGTFNSPIKWQRKFNKDKDEEKLCPGVSGRLFKNVKNVE</sequence>
<keyword evidence="2" id="KW-0694">RNA-binding</keyword>
<dbReference type="GO" id="GO:0000049">
    <property type="term" value="F:tRNA binding"/>
    <property type="evidence" value="ECO:0007669"/>
    <property type="project" value="UniProtKB-KW"/>
</dbReference>
<dbReference type="InterPro" id="IPR033714">
    <property type="entry name" value="tRNA_bind_bactPheRS"/>
</dbReference>
<accession>A0A382F544</accession>
<dbReference type="Gene3D" id="3.30.56.10">
    <property type="match status" value="1"/>
</dbReference>
<reference evidence="4" key="1">
    <citation type="submission" date="2018-05" db="EMBL/GenBank/DDBJ databases">
        <authorList>
            <person name="Lanie J.A."/>
            <person name="Ng W.-L."/>
            <person name="Kazmierczak K.M."/>
            <person name="Andrzejewski T.M."/>
            <person name="Davidsen T.M."/>
            <person name="Wayne K.J."/>
            <person name="Tettelin H."/>
            <person name="Glass J.I."/>
            <person name="Rusch D."/>
            <person name="Podicherti R."/>
            <person name="Tsui H.-C.T."/>
            <person name="Winkler M.E."/>
        </authorList>
    </citation>
    <scope>NUCLEOTIDE SEQUENCE</scope>
</reference>
<dbReference type="Gene3D" id="2.40.50.140">
    <property type="entry name" value="Nucleic acid-binding proteins"/>
    <property type="match status" value="1"/>
</dbReference>
<gene>
    <name evidence="4" type="ORF">METZ01_LOCUS210944</name>
</gene>
<feature type="domain" description="TRNA-binding" evidence="3">
    <location>
        <begin position="39"/>
        <end position="148"/>
    </location>
</feature>
<dbReference type="CDD" id="cd02796">
    <property type="entry name" value="tRNA_bind_bactPheRS"/>
    <property type="match status" value="1"/>
</dbReference>
<name>A0A382F544_9ZZZZ</name>
<protein>
    <recommendedName>
        <fullName evidence="3">tRNA-binding domain-containing protein</fullName>
    </recommendedName>
</protein>
<organism evidence="4">
    <name type="scientific">marine metagenome</name>
    <dbReference type="NCBI Taxonomy" id="408172"/>
    <lineage>
        <taxon>unclassified sequences</taxon>
        <taxon>metagenomes</taxon>
        <taxon>ecological metagenomes</taxon>
    </lineage>
</organism>
<dbReference type="Pfam" id="PF01588">
    <property type="entry name" value="tRNA_bind"/>
    <property type="match status" value="1"/>
</dbReference>
<feature type="non-terminal residue" evidence="4">
    <location>
        <position position="234"/>
    </location>
</feature>